<reference evidence="3" key="1">
    <citation type="submission" date="2019-02" db="EMBL/GenBank/DDBJ databases">
        <authorList>
            <person name="Gruber-Vodicka R. H."/>
            <person name="Seah K. B. B."/>
        </authorList>
    </citation>
    <scope>NUCLEOTIDE SEQUENCE</scope>
    <source>
        <strain evidence="4">BECK_S127</strain>
        <strain evidence="3">BECK_S1320</strain>
        <strain evidence="2">BECK_S1321</strain>
    </source>
</reference>
<dbReference type="AlphaFoldDB" id="A0A450YRK1"/>
<proteinExistence type="predicted"/>
<evidence type="ECO:0000313" key="2">
    <source>
        <dbReference type="EMBL" id="VFK39282.1"/>
    </source>
</evidence>
<protein>
    <submittedName>
        <fullName evidence="3">Hemerythrin-like domain-containing protein</fullName>
    </submittedName>
</protein>
<dbReference type="InterPro" id="IPR012312">
    <property type="entry name" value="Hemerythrin-like"/>
</dbReference>
<feature type="domain" description="Hemerythrin-like" evidence="1">
    <location>
        <begin position="4"/>
        <end position="138"/>
    </location>
</feature>
<evidence type="ECO:0000313" key="3">
    <source>
        <dbReference type="EMBL" id="VFK44119.1"/>
    </source>
</evidence>
<dbReference type="EMBL" id="CAADFU010000033">
    <property type="protein sequence ID" value="VFK44119.1"/>
    <property type="molecule type" value="Genomic_DNA"/>
</dbReference>
<dbReference type="Gene3D" id="1.20.120.520">
    <property type="entry name" value="nmb1532 protein domain like"/>
    <property type="match status" value="1"/>
</dbReference>
<dbReference type="PANTHER" id="PTHR39966">
    <property type="entry name" value="BLL2471 PROTEIN-RELATED"/>
    <property type="match status" value="1"/>
</dbReference>
<name>A0A450YRK1_9GAMM</name>
<gene>
    <name evidence="4" type="ORF">BECKSD772D_GA0070982_103624</name>
    <name evidence="3" type="ORF">BECKSD772E_GA0070983_103325</name>
    <name evidence="2" type="ORF">BECKSD772F_GA0070984_103525</name>
</gene>
<dbReference type="EMBL" id="CAADFR010000035">
    <property type="protein sequence ID" value="VFK39282.1"/>
    <property type="molecule type" value="Genomic_DNA"/>
</dbReference>
<organism evidence="3">
    <name type="scientific">Candidatus Kentrum sp. SD</name>
    <dbReference type="NCBI Taxonomy" id="2126332"/>
    <lineage>
        <taxon>Bacteria</taxon>
        <taxon>Pseudomonadati</taxon>
        <taxon>Pseudomonadota</taxon>
        <taxon>Gammaproteobacteria</taxon>
        <taxon>Candidatus Kentrum</taxon>
    </lineage>
</organism>
<dbReference type="EMBL" id="CAADHB010000036">
    <property type="protein sequence ID" value="VFK79122.1"/>
    <property type="molecule type" value="Genomic_DNA"/>
</dbReference>
<sequence>MSGMIKQLHTDHMNMARLLDLIDEQMELFHTGNAPDYVLMMDIMQYMANYPDLFHHPLEDLIFQRLVELDEGMRSMVTDIIQEHEVLARQSETLFNVIKTVMNEYPVARGELELGAREYVSTLRAHMNTEEARIFPAIQETLTDEDWEAIQLAMGHTEDPLFGKKAMETEYAALYDYIQDPE</sequence>
<dbReference type="GO" id="GO:0005886">
    <property type="term" value="C:plasma membrane"/>
    <property type="evidence" value="ECO:0007669"/>
    <property type="project" value="TreeGrafter"/>
</dbReference>
<accession>A0A450YRK1</accession>
<dbReference type="Pfam" id="PF01814">
    <property type="entry name" value="Hemerythrin"/>
    <property type="match status" value="1"/>
</dbReference>
<dbReference type="PANTHER" id="PTHR39966:SF1">
    <property type="entry name" value="HEMERYTHRIN-LIKE DOMAIN-CONTAINING PROTEIN"/>
    <property type="match status" value="1"/>
</dbReference>
<evidence type="ECO:0000313" key="4">
    <source>
        <dbReference type="EMBL" id="VFK79122.1"/>
    </source>
</evidence>
<evidence type="ECO:0000259" key="1">
    <source>
        <dbReference type="Pfam" id="PF01814"/>
    </source>
</evidence>